<dbReference type="EMBL" id="AJIX01000042">
    <property type="protein sequence ID" value="KGR04529.1"/>
    <property type="molecule type" value="Genomic_DNA"/>
</dbReference>
<evidence type="ECO:0000313" key="1">
    <source>
        <dbReference type="EMBL" id="KGR04529.1"/>
    </source>
</evidence>
<dbReference type="Proteomes" id="UP000030161">
    <property type="component" value="Unassembled WGS sequence"/>
</dbReference>
<sequence>MASKIITSRGILKSSHASVVEPFIQHRCYGELFASKEFSMGYIQYWHGIL</sequence>
<accession>A0AB34PLN0</accession>
<evidence type="ECO:0000313" key="2">
    <source>
        <dbReference type="Proteomes" id="UP000030161"/>
    </source>
</evidence>
<dbReference type="AlphaFoldDB" id="A0AB34PLN0"/>
<reference evidence="1 2" key="1">
    <citation type="submission" date="2013-12" db="EMBL/GenBank/DDBJ databases">
        <title>The Genome Sequence of Candida albicans P78048.</title>
        <authorList>
            <consortium name="The Broad Institute Genome Sequencing Platform"/>
            <consortium name="The Broad Institute Genome Sequencing Center for Infectious Disease"/>
            <person name="Cuomo C."/>
            <person name="Bennett R."/>
            <person name="Hirakawa M."/>
            <person name="Noverr M."/>
            <person name="Mitchell A."/>
            <person name="Young S.K."/>
            <person name="Zeng Q."/>
            <person name="Gargeya S."/>
            <person name="Fitzgerald M."/>
            <person name="Abouelleil A."/>
            <person name="Alvarado L."/>
            <person name="Berlin A.M."/>
            <person name="Chapman S.B."/>
            <person name="Dewar J."/>
            <person name="Goldberg J."/>
            <person name="Griggs A."/>
            <person name="Gujja S."/>
            <person name="Hansen M."/>
            <person name="Howarth C."/>
            <person name="Imamovic A."/>
            <person name="Larimer J."/>
            <person name="McCowan C."/>
            <person name="Murphy C."/>
            <person name="Pearson M."/>
            <person name="Priest M."/>
            <person name="Roberts A."/>
            <person name="Saif S."/>
            <person name="Shea T."/>
            <person name="Sykes S."/>
            <person name="Wortman J."/>
            <person name="Nusbaum C."/>
            <person name="Birren B."/>
        </authorList>
    </citation>
    <scope>NUCLEOTIDE SEQUENCE [LARGE SCALE GENOMIC DNA]</scope>
    <source>
        <strain evidence="1 2">P78048</strain>
    </source>
</reference>
<organism evidence="1 2">
    <name type="scientific">Candida albicans P78048</name>
    <dbReference type="NCBI Taxonomy" id="1094989"/>
    <lineage>
        <taxon>Eukaryota</taxon>
        <taxon>Fungi</taxon>
        <taxon>Dikarya</taxon>
        <taxon>Ascomycota</taxon>
        <taxon>Saccharomycotina</taxon>
        <taxon>Pichiomycetes</taxon>
        <taxon>Debaryomycetaceae</taxon>
        <taxon>Candida/Lodderomyces clade</taxon>
        <taxon>Candida</taxon>
    </lineage>
</organism>
<name>A0AB34PLN0_CANAX</name>
<comment type="caution">
    <text evidence="1">The sequence shown here is derived from an EMBL/GenBank/DDBJ whole genome shotgun (WGS) entry which is preliminary data.</text>
</comment>
<gene>
    <name evidence="1" type="ORF">MG3_05658</name>
</gene>
<proteinExistence type="predicted"/>
<protein>
    <submittedName>
        <fullName evidence="1">Uncharacterized protein</fullName>
    </submittedName>
</protein>